<reference evidence="1" key="2">
    <citation type="journal article" date="2023" name="Commun. Biol.">
        <title>Intrasexual cuticular hydrocarbon dimorphism in a wasp sheds light on hydrocarbon biosynthesis genes in Hymenoptera.</title>
        <authorList>
            <person name="Moris V.C."/>
            <person name="Podsiadlowski L."/>
            <person name="Martin S."/>
            <person name="Oeyen J.P."/>
            <person name="Donath A."/>
            <person name="Petersen M."/>
            <person name="Wilbrandt J."/>
            <person name="Misof B."/>
            <person name="Liedtke D."/>
            <person name="Thamm M."/>
            <person name="Scheiner R."/>
            <person name="Schmitt T."/>
            <person name="Niehuis O."/>
        </authorList>
    </citation>
    <scope>NUCLEOTIDE SEQUENCE</scope>
    <source>
        <strain evidence="1">GBR_01_08_01A</strain>
    </source>
</reference>
<dbReference type="Proteomes" id="UP001258017">
    <property type="component" value="Unassembled WGS sequence"/>
</dbReference>
<sequence>MEKRDIGVQSYAKWLLFSKLTQTGIDFIYEPHADVPMRNLTPRAWTSAKGVIREGQATQYRIKMISRQTQTPTKGQIKTTNQQGGRILFGRADRWDSPYRPDIATTRIYQDVVVPASGDSEGTSSSSSVQTKVATPPPLCTNVATISPSGATKRTTHSPIMVRIPLESLRPPKQPTIRSIITLPADYRFEIPVFRDPTDPLKLKQPDPDDQQ</sequence>
<comment type="caution">
    <text evidence="1">The sequence shown here is derived from an EMBL/GenBank/DDBJ whole genome shotgun (WGS) entry which is preliminary data.</text>
</comment>
<gene>
    <name evidence="1" type="ORF">KPH14_000806</name>
</gene>
<reference evidence="1" key="1">
    <citation type="submission" date="2021-08" db="EMBL/GenBank/DDBJ databases">
        <authorList>
            <person name="Misof B."/>
            <person name="Oliver O."/>
            <person name="Podsiadlowski L."/>
            <person name="Donath A."/>
            <person name="Peters R."/>
            <person name="Mayer C."/>
            <person name="Rust J."/>
            <person name="Gunkel S."/>
            <person name="Lesny P."/>
            <person name="Martin S."/>
            <person name="Oeyen J.P."/>
            <person name="Petersen M."/>
            <person name="Panagiotis P."/>
            <person name="Wilbrandt J."/>
            <person name="Tanja T."/>
        </authorList>
    </citation>
    <scope>NUCLEOTIDE SEQUENCE</scope>
    <source>
        <strain evidence="1">GBR_01_08_01A</strain>
        <tissue evidence="1">Thorax + abdomen</tissue>
    </source>
</reference>
<dbReference type="AlphaFoldDB" id="A0AAD9RDS6"/>
<name>A0AAD9RDS6_9HYME</name>
<organism evidence="1 2">
    <name type="scientific">Odynerus spinipes</name>
    <dbReference type="NCBI Taxonomy" id="1348599"/>
    <lineage>
        <taxon>Eukaryota</taxon>
        <taxon>Metazoa</taxon>
        <taxon>Ecdysozoa</taxon>
        <taxon>Arthropoda</taxon>
        <taxon>Hexapoda</taxon>
        <taxon>Insecta</taxon>
        <taxon>Pterygota</taxon>
        <taxon>Neoptera</taxon>
        <taxon>Endopterygota</taxon>
        <taxon>Hymenoptera</taxon>
        <taxon>Apocrita</taxon>
        <taxon>Aculeata</taxon>
        <taxon>Vespoidea</taxon>
        <taxon>Vespidae</taxon>
        <taxon>Eumeninae</taxon>
        <taxon>Odynerus</taxon>
    </lineage>
</organism>
<protein>
    <submittedName>
        <fullName evidence="1">Uncharacterized protein</fullName>
    </submittedName>
</protein>
<evidence type="ECO:0000313" key="1">
    <source>
        <dbReference type="EMBL" id="KAK2577902.1"/>
    </source>
</evidence>
<proteinExistence type="predicted"/>
<evidence type="ECO:0000313" key="2">
    <source>
        <dbReference type="Proteomes" id="UP001258017"/>
    </source>
</evidence>
<accession>A0AAD9RDS6</accession>
<dbReference type="EMBL" id="JAIFRP010000884">
    <property type="protein sequence ID" value="KAK2577902.1"/>
    <property type="molecule type" value="Genomic_DNA"/>
</dbReference>
<keyword evidence="2" id="KW-1185">Reference proteome</keyword>